<dbReference type="GO" id="GO:0005886">
    <property type="term" value="C:plasma membrane"/>
    <property type="evidence" value="ECO:0007669"/>
    <property type="project" value="UniProtKB-SubCell"/>
</dbReference>
<evidence type="ECO:0000256" key="10">
    <source>
        <dbReference type="SAM" id="SignalP"/>
    </source>
</evidence>
<dbReference type="EMBL" id="RHFK02000011">
    <property type="protein sequence ID" value="TWW68863.1"/>
    <property type="molecule type" value="Genomic_DNA"/>
</dbReference>
<keyword evidence="3" id="KW-1003">Cell membrane</keyword>
<comment type="similarity">
    <text evidence="9">Belongs to the ALKAL family.</text>
</comment>
<feature type="chain" id="PRO_5022659794" evidence="10">
    <location>
        <begin position="24"/>
        <end position="163"/>
    </location>
</feature>
<evidence type="ECO:0000313" key="12">
    <source>
        <dbReference type="Proteomes" id="UP000324091"/>
    </source>
</evidence>
<dbReference type="AlphaFoldDB" id="A0A5C6NNT3"/>
<reference evidence="11 12" key="1">
    <citation type="submission" date="2019-04" db="EMBL/GenBank/DDBJ databases">
        <title>Chromosome genome assembly for Takifugu flavidus.</title>
        <authorList>
            <person name="Xiao S."/>
        </authorList>
    </citation>
    <scope>NUCLEOTIDE SEQUENCE [LARGE SCALE GENOMIC DNA]</scope>
    <source>
        <strain evidence="11">HTHZ2018</strain>
        <tissue evidence="11">Muscle</tissue>
    </source>
</reference>
<accession>A0A5C6NNT3</accession>
<dbReference type="GO" id="GO:0005615">
    <property type="term" value="C:extracellular space"/>
    <property type="evidence" value="ECO:0007669"/>
    <property type="project" value="UniProtKB-KW"/>
</dbReference>
<protein>
    <submittedName>
        <fullName evidence="11">ALK and LTK ligand 2</fullName>
    </submittedName>
</protein>
<keyword evidence="4" id="KW-0202">Cytokine</keyword>
<dbReference type="GO" id="GO:0070374">
    <property type="term" value="P:positive regulation of ERK1 and ERK2 cascade"/>
    <property type="evidence" value="ECO:0007669"/>
    <property type="project" value="TreeGrafter"/>
</dbReference>
<dbReference type="PANTHER" id="PTHR28676">
    <property type="entry name" value="ALK AND LTK LIGAND 2-RELATED"/>
    <property type="match status" value="1"/>
</dbReference>
<keyword evidence="7" id="KW-0472">Membrane</keyword>
<dbReference type="PANTHER" id="PTHR28676:SF2">
    <property type="entry name" value="ALK AND LTK LIGAND 2"/>
    <property type="match status" value="1"/>
</dbReference>
<dbReference type="GO" id="GO:0005125">
    <property type="term" value="F:cytokine activity"/>
    <property type="evidence" value="ECO:0007669"/>
    <property type="project" value="UniProtKB-KW"/>
</dbReference>
<name>A0A5C6NNT3_9TELE</name>
<dbReference type="Pfam" id="PF15129">
    <property type="entry name" value="ALKL1_2"/>
    <property type="match status" value="1"/>
</dbReference>
<evidence type="ECO:0000256" key="8">
    <source>
        <dbReference type="ARBA" id="ARBA00023157"/>
    </source>
</evidence>
<sequence>MDGVRKHFGVGLLLLTCALTSHCSESATVAVTDAAAASAGMDAPLDLRLVLIVKHLEDSRSHLSAKTEAPLASRVWTSPTGSKDLRNLKTARRVKAVGLLPADLRKKDKFIQYLTGPLYFGPKCRKHVYKVYHHNRDCTIPMYFKRCARLLKRLAVSPQCTEG</sequence>
<evidence type="ECO:0000256" key="4">
    <source>
        <dbReference type="ARBA" id="ARBA00022514"/>
    </source>
</evidence>
<comment type="caution">
    <text evidence="11">The sequence shown here is derived from an EMBL/GenBank/DDBJ whole genome shotgun (WGS) entry which is preliminary data.</text>
</comment>
<dbReference type="Proteomes" id="UP000324091">
    <property type="component" value="Chromosome 19"/>
</dbReference>
<keyword evidence="12" id="KW-1185">Reference proteome</keyword>
<dbReference type="GO" id="GO:0030971">
    <property type="term" value="F:receptor tyrosine kinase binding"/>
    <property type="evidence" value="ECO:0007669"/>
    <property type="project" value="InterPro"/>
</dbReference>
<keyword evidence="6 10" id="KW-0732">Signal</keyword>
<proteinExistence type="inferred from homology"/>
<dbReference type="InterPro" id="IPR029364">
    <property type="entry name" value="ALKL1/2"/>
</dbReference>
<dbReference type="GO" id="GO:0070378">
    <property type="term" value="P:positive regulation of ERK5 cascade"/>
    <property type="evidence" value="ECO:0007669"/>
    <property type="project" value="TreeGrafter"/>
</dbReference>
<evidence type="ECO:0000256" key="1">
    <source>
        <dbReference type="ARBA" id="ARBA00004236"/>
    </source>
</evidence>
<gene>
    <name evidence="11" type="ORF">D4764_19G0006610</name>
</gene>
<evidence type="ECO:0000256" key="7">
    <source>
        <dbReference type="ARBA" id="ARBA00023136"/>
    </source>
</evidence>
<feature type="signal peptide" evidence="10">
    <location>
        <begin position="1"/>
        <end position="23"/>
    </location>
</feature>
<dbReference type="GO" id="GO:0030298">
    <property type="term" value="F:receptor signaling protein tyrosine kinase activator activity"/>
    <property type="evidence" value="ECO:0007669"/>
    <property type="project" value="InterPro"/>
</dbReference>
<evidence type="ECO:0000313" key="11">
    <source>
        <dbReference type="EMBL" id="TWW68863.1"/>
    </source>
</evidence>
<comment type="subcellular location">
    <subcellularLocation>
        <location evidence="1">Cell membrane</location>
    </subcellularLocation>
    <subcellularLocation>
        <location evidence="2">Secreted</location>
    </subcellularLocation>
</comment>
<evidence type="ECO:0000256" key="2">
    <source>
        <dbReference type="ARBA" id="ARBA00004613"/>
    </source>
</evidence>
<evidence type="ECO:0000256" key="9">
    <source>
        <dbReference type="ARBA" id="ARBA00033741"/>
    </source>
</evidence>
<evidence type="ECO:0000256" key="3">
    <source>
        <dbReference type="ARBA" id="ARBA00022475"/>
    </source>
</evidence>
<keyword evidence="5" id="KW-0964">Secreted</keyword>
<evidence type="ECO:0000256" key="6">
    <source>
        <dbReference type="ARBA" id="ARBA00022729"/>
    </source>
</evidence>
<organism evidence="11 12">
    <name type="scientific">Takifugu flavidus</name>
    <name type="common">sansaifugu</name>
    <dbReference type="NCBI Taxonomy" id="433684"/>
    <lineage>
        <taxon>Eukaryota</taxon>
        <taxon>Metazoa</taxon>
        <taxon>Chordata</taxon>
        <taxon>Craniata</taxon>
        <taxon>Vertebrata</taxon>
        <taxon>Euteleostomi</taxon>
        <taxon>Actinopterygii</taxon>
        <taxon>Neopterygii</taxon>
        <taxon>Teleostei</taxon>
        <taxon>Neoteleostei</taxon>
        <taxon>Acanthomorphata</taxon>
        <taxon>Eupercaria</taxon>
        <taxon>Tetraodontiformes</taxon>
        <taxon>Tetradontoidea</taxon>
        <taxon>Tetraodontidae</taxon>
        <taxon>Takifugu</taxon>
    </lineage>
</organism>
<keyword evidence="8" id="KW-1015">Disulfide bond</keyword>
<evidence type="ECO:0000256" key="5">
    <source>
        <dbReference type="ARBA" id="ARBA00022525"/>
    </source>
</evidence>